<dbReference type="GO" id="GO:0046872">
    <property type="term" value="F:metal ion binding"/>
    <property type="evidence" value="ECO:0007669"/>
    <property type="project" value="UniProtKB-KW"/>
</dbReference>
<dbReference type="SUPFAM" id="SSF53706">
    <property type="entry name" value="Formate dehydrogenase/DMSO reductase, domains 1-3"/>
    <property type="match status" value="1"/>
</dbReference>
<dbReference type="AlphaFoldDB" id="A0AAD4SFY5"/>
<evidence type="ECO:0000256" key="2">
    <source>
        <dbReference type="ARBA" id="ARBA00023004"/>
    </source>
</evidence>
<sequence length="135" mass="15348">MKEIKQGIHSSFIGATQDITGICVIFIEAAQGPICSLAVMFFFFICFHLDAVSSNIRIDSRGPEVMRITPRLNETLMKNGYPTKHVSYDGLKRQRFNDPMVRCPDGFIARYSFGFSSMSKFMNFRASSTSRARER</sequence>
<organism evidence="6 7">
    <name type="scientific">Papaver atlanticum</name>
    <dbReference type="NCBI Taxonomy" id="357466"/>
    <lineage>
        <taxon>Eukaryota</taxon>
        <taxon>Viridiplantae</taxon>
        <taxon>Streptophyta</taxon>
        <taxon>Embryophyta</taxon>
        <taxon>Tracheophyta</taxon>
        <taxon>Spermatophyta</taxon>
        <taxon>Magnoliopsida</taxon>
        <taxon>Ranunculales</taxon>
        <taxon>Papaveraceae</taxon>
        <taxon>Papaveroideae</taxon>
        <taxon>Papaver</taxon>
    </lineage>
</organism>
<comment type="caution">
    <text evidence="6">The sequence shown here is derived from an EMBL/GenBank/DDBJ whole genome shotgun (WGS) entry which is preliminary data.</text>
</comment>
<keyword evidence="2" id="KW-0408">Iron</keyword>
<evidence type="ECO:0000313" key="6">
    <source>
        <dbReference type="EMBL" id="KAI3901680.1"/>
    </source>
</evidence>
<dbReference type="EMBL" id="JAJJMB010011511">
    <property type="protein sequence ID" value="KAI3901680.1"/>
    <property type="molecule type" value="Genomic_DNA"/>
</dbReference>
<keyword evidence="1" id="KW-0479">Metal-binding</keyword>
<dbReference type="Proteomes" id="UP001202328">
    <property type="component" value="Unassembled WGS sequence"/>
</dbReference>
<name>A0AAD4SFY5_9MAGN</name>
<evidence type="ECO:0000256" key="3">
    <source>
        <dbReference type="ARBA" id="ARBA00023014"/>
    </source>
</evidence>
<keyword evidence="7" id="KW-1185">Reference proteome</keyword>
<evidence type="ECO:0000256" key="1">
    <source>
        <dbReference type="ARBA" id="ARBA00022723"/>
    </source>
</evidence>
<dbReference type="Pfam" id="PF22151">
    <property type="entry name" value="Fer4_NDSU1"/>
    <property type="match status" value="1"/>
</dbReference>
<evidence type="ECO:0000313" key="7">
    <source>
        <dbReference type="Proteomes" id="UP001202328"/>
    </source>
</evidence>
<dbReference type="InterPro" id="IPR006963">
    <property type="entry name" value="Mopterin_OxRdtase_4Fe-4S_dom"/>
</dbReference>
<keyword evidence="4" id="KW-0472">Membrane</keyword>
<reference evidence="6" key="1">
    <citation type="submission" date="2022-04" db="EMBL/GenBank/DDBJ databases">
        <title>A functionally conserved STORR gene fusion in Papaver species that diverged 16.8 million years ago.</title>
        <authorList>
            <person name="Catania T."/>
        </authorList>
    </citation>
    <scope>NUCLEOTIDE SEQUENCE</scope>
    <source>
        <strain evidence="6">S-188037</strain>
    </source>
</reference>
<accession>A0AAD4SFY5</accession>
<gene>
    <name evidence="6" type="ORF">MKW98_021844</name>
</gene>
<protein>
    <recommendedName>
        <fullName evidence="5">4Fe-4S Mo/W bis-MGD-type domain-containing protein</fullName>
    </recommendedName>
</protein>
<keyword evidence="4" id="KW-0812">Transmembrane</keyword>
<dbReference type="GO" id="GO:0051536">
    <property type="term" value="F:iron-sulfur cluster binding"/>
    <property type="evidence" value="ECO:0007669"/>
    <property type="project" value="UniProtKB-KW"/>
</dbReference>
<feature type="transmembrane region" description="Helical" evidence="4">
    <location>
        <begin position="21"/>
        <end position="45"/>
    </location>
</feature>
<evidence type="ECO:0000256" key="4">
    <source>
        <dbReference type="SAM" id="Phobius"/>
    </source>
</evidence>
<feature type="domain" description="4Fe-4S Mo/W bis-MGD-type" evidence="5">
    <location>
        <begin position="49"/>
        <end position="75"/>
    </location>
</feature>
<keyword evidence="4" id="KW-1133">Transmembrane helix</keyword>
<keyword evidence="3" id="KW-0411">Iron-sulfur</keyword>
<proteinExistence type="predicted"/>
<dbReference type="GO" id="GO:0016491">
    <property type="term" value="F:oxidoreductase activity"/>
    <property type="evidence" value="ECO:0007669"/>
    <property type="project" value="InterPro"/>
</dbReference>
<evidence type="ECO:0000259" key="5">
    <source>
        <dbReference type="Pfam" id="PF22151"/>
    </source>
</evidence>